<dbReference type="AlphaFoldDB" id="A0A1H6FVR7"/>
<keyword evidence="4" id="KW-1185">Reference proteome</keyword>
<evidence type="ECO:0000256" key="2">
    <source>
        <dbReference type="SAM" id="Phobius"/>
    </source>
</evidence>
<keyword evidence="2" id="KW-0472">Membrane</keyword>
<keyword evidence="2" id="KW-1133">Transmembrane helix</keyword>
<dbReference type="RefSeq" id="WP_093117808.1">
    <property type="nucleotide sequence ID" value="NZ_FNWJ01000002.1"/>
</dbReference>
<feature type="region of interest" description="Disordered" evidence="1">
    <location>
        <begin position="1"/>
        <end position="50"/>
    </location>
</feature>
<organism evidence="3 4">
    <name type="scientific">Thermoleophilum album</name>
    <dbReference type="NCBI Taxonomy" id="29539"/>
    <lineage>
        <taxon>Bacteria</taxon>
        <taxon>Bacillati</taxon>
        <taxon>Actinomycetota</taxon>
        <taxon>Thermoleophilia</taxon>
        <taxon>Thermoleophilales</taxon>
        <taxon>Thermoleophilaceae</taxon>
        <taxon>Thermoleophilum</taxon>
    </lineage>
</organism>
<feature type="compositionally biased region" description="Basic residues" evidence="1">
    <location>
        <begin position="1"/>
        <end position="14"/>
    </location>
</feature>
<gene>
    <name evidence="3" type="ORF">SAMN02745716_1499</name>
</gene>
<dbReference type="Proteomes" id="UP000222056">
    <property type="component" value="Unassembled WGS sequence"/>
</dbReference>
<evidence type="ECO:0000256" key="1">
    <source>
        <dbReference type="SAM" id="MobiDB-lite"/>
    </source>
</evidence>
<sequence length="122" mass="13690">MGETRRRRRRKHRGTPAGTVERKRGQPAARQRTRGPGYRHPTDRLLQPPSWRQSATRAAIAAVIVAVVFVVIGRPPLVAAGLAAFMFLIYVPLGYATDRALWRWRARRLGAARRGRDGRGKG</sequence>
<accession>A0A1H6FVR7</accession>
<name>A0A1H6FVR7_THEAL</name>
<feature type="transmembrane region" description="Helical" evidence="2">
    <location>
        <begin position="54"/>
        <end position="72"/>
    </location>
</feature>
<reference evidence="4" key="1">
    <citation type="submission" date="2016-10" db="EMBL/GenBank/DDBJ databases">
        <authorList>
            <person name="Varghese N."/>
            <person name="Submissions S."/>
        </authorList>
    </citation>
    <scope>NUCLEOTIDE SEQUENCE [LARGE SCALE GENOMIC DNA]</scope>
    <source>
        <strain evidence="4">ATCC 35263</strain>
    </source>
</reference>
<keyword evidence="2" id="KW-0812">Transmembrane</keyword>
<dbReference type="EMBL" id="FNWJ01000002">
    <property type="protein sequence ID" value="SEH14093.1"/>
    <property type="molecule type" value="Genomic_DNA"/>
</dbReference>
<evidence type="ECO:0000313" key="3">
    <source>
        <dbReference type="EMBL" id="SEH14093.1"/>
    </source>
</evidence>
<feature type="transmembrane region" description="Helical" evidence="2">
    <location>
        <begin position="78"/>
        <end position="97"/>
    </location>
</feature>
<proteinExistence type="predicted"/>
<evidence type="ECO:0000313" key="4">
    <source>
        <dbReference type="Proteomes" id="UP000222056"/>
    </source>
</evidence>
<protein>
    <submittedName>
        <fullName evidence="3">Uncharacterized protein</fullName>
    </submittedName>
</protein>
<dbReference type="STRING" id="29539.SAMN02745716_1499"/>